<organism evidence="1 2">
    <name type="scientific">Ataeniobius toweri</name>
    <dbReference type="NCBI Taxonomy" id="208326"/>
    <lineage>
        <taxon>Eukaryota</taxon>
        <taxon>Metazoa</taxon>
        <taxon>Chordata</taxon>
        <taxon>Craniata</taxon>
        <taxon>Vertebrata</taxon>
        <taxon>Euteleostomi</taxon>
        <taxon>Actinopterygii</taxon>
        <taxon>Neopterygii</taxon>
        <taxon>Teleostei</taxon>
        <taxon>Neoteleostei</taxon>
        <taxon>Acanthomorphata</taxon>
        <taxon>Ovalentaria</taxon>
        <taxon>Atherinomorphae</taxon>
        <taxon>Cyprinodontiformes</taxon>
        <taxon>Goodeidae</taxon>
        <taxon>Ataeniobius</taxon>
    </lineage>
</organism>
<accession>A0ABU7B1Y5</accession>
<evidence type="ECO:0000313" key="2">
    <source>
        <dbReference type="Proteomes" id="UP001345963"/>
    </source>
</evidence>
<sequence>MRAHCWSYLPDQTTFADLILTATYLSSVFFSHTGILSMTSVSLTSLLQTILWQLHRSLFILSIKPIIQSEKTHKERDGN</sequence>
<gene>
    <name evidence="1" type="ORF">ATANTOWER_022794</name>
</gene>
<reference evidence="1 2" key="1">
    <citation type="submission" date="2021-07" db="EMBL/GenBank/DDBJ databases">
        <authorList>
            <person name="Palmer J.M."/>
        </authorList>
    </citation>
    <scope>NUCLEOTIDE SEQUENCE [LARGE SCALE GENOMIC DNA]</scope>
    <source>
        <strain evidence="1 2">AT_MEX2019</strain>
        <tissue evidence="1">Muscle</tissue>
    </source>
</reference>
<dbReference type="Proteomes" id="UP001345963">
    <property type="component" value="Unassembled WGS sequence"/>
</dbReference>
<name>A0ABU7B1Y5_9TELE</name>
<dbReference type="EMBL" id="JAHUTI010034511">
    <property type="protein sequence ID" value="MED6243579.1"/>
    <property type="molecule type" value="Genomic_DNA"/>
</dbReference>
<keyword evidence="2" id="KW-1185">Reference proteome</keyword>
<comment type="caution">
    <text evidence="1">The sequence shown here is derived from an EMBL/GenBank/DDBJ whole genome shotgun (WGS) entry which is preliminary data.</text>
</comment>
<proteinExistence type="predicted"/>
<protein>
    <submittedName>
        <fullName evidence="1">Uncharacterized protein</fullName>
    </submittedName>
</protein>
<evidence type="ECO:0000313" key="1">
    <source>
        <dbReference type="EMBL" id="MED6243579.1"/>
    </source>
</evidence>